<gene>
    <name evidence="1" type="ORF">Fcan01_23162</name>
</gene>
<dbReference type="EMBL" id="LNIX01000027">
    <property type="protein sequence ID" value="OXA42150.1"/>
    <property type="molecule type" value="Genomic_DNA"/>
</dbReference>
<protein>
    <submittedName>
        <fullName evidence="1">Uncharacterized protein</fullName>
    </submittedName>
</protein>
<evidence type="ECO:0000313" key="2">
    <source>
        <dbReference type="Proteomes" id="UP000198287"/>
    </source>
</evidence>
<organism evidence="1 2">
    <name type="scientific">Folsomia candida</name>
    <name type="common">Springtail</name>
    <dbReference type="NCBI Taxonomy" id="158441"/>
    <lineage>
        <taxon>Eukaryota</taxon>
        <taxon>Metazoa</taxon>
        <taxon>Ecdysozoa</taxon>
        <taxon>Arthropoda</taxon>
        <taxon>Hexapoda</taxon>
        <taxon>Collembola</taxon>
        <taxon>Entomobryomorpha</taxon>
        <taxon>Isotomoidea</taxon>
        <taxon>Isotomidae</taxon>
        <taxon>Proisotominae</taxon>
        <taxon>Folsomia</taxon>
    </lineage>
</organism>
<keyword evidence="2" id="KW-1185">Reference proteome</keyword>
<dbReference type="Proteomes" id="UP000198287">
    <property type="component" value="Unassembled WGS sequence"/>
</dbReference>
<proteinExistence type="predicted"/>
<sequence>MSLLNSHITNLPQYVNIFQTCVLHLINYQSIHIPPLQFPLILSRHELIRPRSGSYKDPKFYFLQINGPQPFTYNTSLNRSQVERETTLRPYKLIIIAQQRKWNCLTRFYIFPPKYWPQTDITEEDFTLVGDEDATYSYGLNCFPRLGFHILILKPLLRKEAQERIIIWNNKLNRLLKKNQRLEILVAKTDLSPPQLACDSITSHQNYTILIISLLREFI</sequence>
<evidence type="ECO:0000313" key="1">
    <source>
        <dbReference type="EMBL" id="OXA42150.1"/>
    </source>
</evidence>
<comment type="caution">
    <text evidence="1">The sequence shown here is derived from an EMBL/GenBank/DDBJ whole genome shotgun (WGS) entry which is preliminary data.</text>
</comment>
<accession>A0A226DAI3</accession>
<name>A0A226DAI3_FOLCA</name>
<reference evidence="1 2" key="1">
    <citation type="submission" date="2015-12" db="EMBL/GenBank/DDBJ databases">
        <title>The genome of Folsomia candida.</title>
        <authorList>
            <person name="Faddeeva A."/>
            <person name="Derks M.F."/>
            <person name="Anvar Y."/>
            <person name="Smit S."/>
            <person name="Van Straalen N."/>
            <person name="Roelofs D."/>
        </authorList>
    </citation>
    <scope>NUCLEOTIDE SEQUENCE [LARGE SCALE GENOMIC DNA]</scope>
    <source>
        <strain evidence="1 2">VU population</strain>
        <tissue evidence="1">Whole body</tissue>
    </source>
</reference>
<dbReference type="AlphaFoldDB" id="A0A226DAI3"/>